<reference evidence="1 2" key="1">
    <citation type="journal article" date="2020" name="BMC Genomics">
        <title>Intraspecific diversification of the crop wild relative Brassica cretica Lam. using demographic model selection.</title>
        <authorList>
            <person name="Kioukis A."/>
            <person name="Michalopoulou V.A."/>
            <person name="Briers L."/>
            <person name="Pirintsos S."/>
            <person name="Studholme D.J."/>
            <person name="Pavlidis P."/>
            <person name="Sarris P.F."/>
        </authorList>
    </citation>
    <scope>NUCLEOTIDE SEQUENCE [LARGE SCALE GENOMIC DNA]</scope>
    <source>
        <strain evidence="2">cv. PFS-1207/04</strain>
    </source>
</reference>
<dbReference type="Proteomes" id="UP000266723">
    <property type="component" value="Unassembled WGS sequence"/>
</dbReference>
<gene>
    <name evidence="1" type="ORF">DY000_02040308</name>
</gene>
<name>A0ABQ7B5I6_BRACR</name>
<evidence type="ECO:0000313" key="2">
    <source>
        <dbReference type="Proteomes" id="UP000266723"/>
    </source>
</evidence>
<keyword evidence="2" id="KW-1185">Reference proteome</keyword>
<organism evidence="1 2">
    <name type="scientific">Brassica cretica</name>
    <name type="common">Mustard</name>
    <dbReference type="NCBI Taxonomy" id="69181"/>
    <lineage>
        <taxon>Eukaryota</taxon>
        <taxon>Viridiplantae</taxon>
        <taxon>Streptophyta</taxon>
        <taxon>Embryophyta</taxon>
        <taxon>Tracheophyta</taxon>
        <taxon>Spermatophyta</taxon>
        <taxon>Magnoliopsida</taxon>
        <taxon>eudicotyledons</taxon>
        <taxon>Gunneridae</taxon>
        <taxon>Pentapetalae</taxon>
        <taxon>rosids</taxon>
        <taxon>malvids</taxon>
        <taxon>Brassicales</taxon>
        <taxon>Brassicaceae</taxon>
        <taxon>Brassiceae</taxon>
        <taxon>Brassica</taxon>
    </lineage>
</organism>
<proteinExistence type="predicted"/>
<accession>A0ABQ7B5I6</accession>
<evidence type="ECO:0000313" key="1">
    <source>
        <dbReference type="EMBL" id="KAF3527784.1"/>
    </source>
</evidence>
<protein>
    <submittedName>
        <fullName evidence="1">Uncharacterized protein</fullName>
    </submittedName>
</protein>
<comment type="caution">
    <text evidence="1">The sequence shown here is derived from an EMBL/GenBank/DDBJ whole genome shotgun (WGS) entry which is preliminary data.</text>
</comment>
<dbReference type="EMBL" id="QGKV02001507">
    <property type="protein sequence ID" value="KAF3527784.1"/>
    <property type="molecule type" value="Genomic_DNA"/>
</dbReference>
<sequence>MLVAKRQSSDGGCLLINRLVGRSKNSRSRGGSQLVELCRRQGKTLLLIAAR</sequence>